<dbReference type="InterPro" id="IPR029063">
    <property type="entry name" value="SAM-dependent_MTases_sf"/>
</dbReference>
<accession>A0A5J6MQG6</accession>
<protein>
    <recommendedName>
        <fullName evidence="3">Class I SAM-dependent methyltransferase</fullName>
    </recommendedName>
</protein>
<dbReference type="EMBL" id="CP042906">
    <property type="protein sequence ID" value="QEX19922.1"/>
    <property type="molecule type" value="Genomic_DNA"/>
</dbReference>
<evidence type="ECO:0000313" key="1">
    <source>
        <dbReference type="EMBL" id="QEX19922.1"/>
    </source>
</evidence>
<name>A0A5J6MQG6_9PROT</name>
<organism evidence="1 2">
    <name type="scientific">Hypericibacter terrae</name>
    <dbReference type="NCBI Taxonomy" id="2602015"/>
    <lineage>
        <taxon>Bacteria</taxon>
        <taxon>Pseudomonadati</taxon>
        <taxon>Pseudomonadota</taxon>
        <taxon>Alphaproteobacteria</taxon>
        <taxon>Rhodospirillales</taxon>
        <taxon>Dongiaceae</taxon>
        <taxon>Hypericibacter</taxon>
    </lineage>
</organism>
<sequence length="289" mass="31433">MIGRPTWRRLALGLPTVLGLAKRGFFIPYRYAGGVTPAERDLYPAVAALFAEYESVFADALEVLSDYTEDFARIGAGGAGAPRFDQDWFPRLDAAMAYALVRRFQPPRIVEVGSGHSTRFVARAVADGNLPTAITAIDPAPRADIAKLPITLRREAVPQCGPAPFEALRPGDLLMIDSSHILMPGTDVDFLLSHVLPNLKPGTLVHIHDMLLPDGYPADWAWRGYNEQSAVAALLGSGAWQPLFSSHWAVTRMAAAVAKSPVARLPLQAGARETGLWLERRGPGQRTYL</sequence>
<evidence type="ECO:0008006" key="3">
    <source>
        <dbReference type="Google" id="ProtNLM"/>
    </source>
</evidence>
<dbReference type="KEGG" id="htq:FRZ44_52370"/>
<dbReference type="RefSeq" id="WP_191908307.1">
    <property type="nucleotide sequence ID" value="NZ_CP042906.1"/>
</dbReference>
<dbReference type="AlphaFoldDB" id="A0A5J6MQG6"/>
<dbReference type="Proteomes" id="UP000326202">
    <property type="component" value="Chromosome"/>
</dbReference>
<keyword evidence="2" id="KW-1185">Reference proteome</keyword>
<gene>
    <name evidence="1" type="ORF">FRZ44_52370</name>
</gene>
<dbReference type="Pfam" id="PF13578">
    <property type="entry name" value="Methyltransf_24"/>
    <property type="match status" value="1"/>
</dbReference>
<evidence type="ECO:0000313" key="2">
    <source>
        <dbReference type="Proteomes" id="UP000326202"/>
    </source>
</evidence>
<proteinExistence type="predicted"/>
<reference evidence="1 2" key="1">
    <citation type="submission" date="2019-08" db="EMBL/GenBank/DDBJ databases">
        <title>Hyperibacter terrae gen. nov., sp. nov. and Hyperibacter viscosus sp. nov., two new members in the family Rhodospirillaceae isolated from the rhizosphere of Hypericum perforatum.</title>
        <authorList>
            <person name="Noviana Z."/>
        </authorList>
    </citation>
    <scope>NUCLEOTIDE SEQUENCE [LARGE SCALE GENOMIC DNA]</scope>
    <source>
        <strain evidence="1 2">R5913</strain>
    </source>
</reference>
<dbReference type="SUPFAM" id="SSF53335">
    <property type="entry name" value="S-adenosyl-L-methionine-dependent methyltransferases"/>
    <property type="match status" value="1"/>
</dbReference>
<dbReference type="Gene3D" id="3.40.50.150">
    <property type="entry name" value="Vaccinia Virus protein VP39"/>
    <property type="match status" value="1"/>
</dbReference>